<accession>A0A2A2EEZ9</accession>
<dbReference type="Proteomes" id="UP000218399">
    <property type="component" value="Unassembled WGS sequence"/>
</dbReference>
<protein>
    <submittedName>
        <fullName evidence="1">Uncharacterized protein</fullName>
    </submittedName>
</protein>
<proteinExistence type="predicted"/>
<reference evidence="1 2" key="1">
    <citation type="journal article" date="2017" name="ISME J.">
        <title>Unveiling bifidobacterial biogeography across the mammalian branch of the tree of life.</title>
        <authorList>
            <person name="Milani C."/>
            <person name="Mangifesta M."/>
            <person name="Mancabelli L."/>
            <person name="Lugli G.A."/>
            <person name="James K."/>
            <person name="Duranti S."/>
            <person name="Turroni F."/>
            <person name="Ferrario C."/>
            <person name="Ossiprandi M.C."/>
            <person name="van Sinderen D."/>
            <person name="Ventura M."/>
        </authorList>
    </citation>
    <scope>NUCLEOTIDE SEQUENCE [LARGE SCALE GENOMIC DNA]</scope>
    <source>
        <strain evidence="2">Ham19E</strain>
    </source>
</reference>
<evidence type="ECO:0000313" key="2">
    <source>
        <dbReference type="Proteomes" id="UP000218399"/>
    </source>
</evidence>
<gene>
    <name evidence="1" type="ORF">B1526_1239</name>
</gene>
<name>A0A2A2EEZ9_9BIFI</name>
<evidence type="ECO:0000313" key="1">
    <source>
        <dbReference type="EMBL" id="PAU67516.1"/>
    </source>
</evidence>
<organism evidence="1 2">
    <name type="scientific">Bifidobacterium criceti</name>
    <dbReference type="NCBI Taxonomy" id="1960969"/>
    <lineage>
        <taxon>Bacteria</taxon>
        <taxon>Bacillati</taxon>
        <taxon>Actinomycetota</taxon>
        <taxon>Actinomycetes</taxon>
        <taxon>Bifidobacteriales</taxon>
        <taxon>Bifidobacteriaceae</taxon>
        <taxon>Bifidobacterium</taxon>
    </lineage>
</organism>
<dbReference type="AlphaFoldDB" id="A0A2A2EEZ9"/>
<comment type="caution">
    <text evidence="1">The sequence shown here is derived from an EMBL/GenBank/DDBJ whole genome shotgun (WGS) entry which is preliminary data.</text>
</comment>
<dbReference type="EMBL" id="MVOH01000014">
    <property type="protein sequence ID" value="PAU67516.1"/>
    <property type="molecule type" value="Genomic_DNA"/>
</dbReference>
<sequence>MEARDITTSAIVGAYCGTCRFKADGGGSRRGAWVVCVSGSGGSGLARHTLALNRFPVSVHIQRHHGNHREYDVQWGNGHVVKMECGYCEGSVWNGGRRRGTRAWSRIVGDVGSSGGRLCRLCGSRFTTTMMSCARVGMDGMRGRRGCVGVSSPQGKRSRHADLHIRWSARIFSFCCVEEIRRCSIPA</sequence>
<keyword evidence="2" id="KW-1185">Reference proteome</keyword>